<proteinExistence type="predicted"/>
<evidence type="ECO:0000313" key="3">
    <source>
        <dbReference type="Proteomes" id="UP000537131"/>
    </source>
</evidence>
<dbReference type="Pfam" id="PF04230">
    <property type="entry name" value="PS_pyruv_trans"/>
    <property type="match status" value="1"/>
</dbReference>
<sequence length="357" mass="40807">MKRIFYLGWLGFNNLGDELMWEIFNALCKEYLSMEDYEIVPSNPSINITDISPYDCIVLGGGSLILPGYIKILHKAVKEKKQIIIWGSGYDWADKFFIKVIEEAKAPSYLFDDETETQLFDIINKSTYVGVRGPLTYALLKSINLDTNKIQISGDPGLLLKPKELPNLSPILKWKNEDKVIGLNWGTSYNKIYGKNESDVEDQLASTCKILLNQGYKIYMYLLWGKDLEPSISLYNKINSSSNVILDKNIYEAGELLSILGKCAFSINFKLHANVLCTAAQIPFVCLAYRFKCFDFMKSLDLDKLLVPTDSTSIQQDILNIISYINSNQLTIREKISKYKKMYTERLLTPFLDHILL</sequence>
<dbReference type="EMBL" id="JABBNI010000065">
    <property type="protein sequence ID" value="NMM65331.1"/>
    <property type="molecule type" value="Genomic_DNA"/>
</dbReference>
<dbReference type="PANTHER" id="PTHR36836">
    <property type="entry name" value="COLANIC ACID BIOSYNTHESIS PROTEIN WCAK"/>
    <property type="match status" value="1"/>
</dbReference>
<keyword evidence="3" id="KW-1185">Reference proteome</keyword>
<evidence type="ECO:0000313" key="2">
    <source>
        <dbReference type="EMBL" id="NMM65331.1"/>
    </source>
</evidence>
<reference evidence="2 3" key="1">
    <citation type="submission" date="2020-06" db="EMBL/GenBank/DDBJ databases">
        <title>Complete Genome Sequence of Clostridium muelleri sp. nov. P21T, an Acid-Alcohol Producing Acetogen Isolated from Old Hay.</title>
        <authorList>
            <person name="Duncan K.E."/>
            <person name="Tanner R.S."/>
        </authorList>
    </citation>
    <scope>NUCLEOTIDE SEQUENCE [LARGE SCALE GENOMIC DNA]</scope>
    <source>
        <strain evidence="2 3">P21</strain>
    </source>
</reference>
<dbReference type="PANTHER" id="PTHR36836:SF1">
    <property type="entry name" value="COLANIC ACID BIOSYNTHESIS PROTEIN WCAK"/>
    <property type="match status" value="1"/>
</dbReference>
<dbReference type="Proteomes" id="UP000537131">
    <property type="component" value="Unassembled WGS sequence"/>
</dbReference>
<accession>A0A7Y0EKZ7</accession>
<protein>
    <submittedName>
        <fullName evidence="2">Polysaccharide pyruvyl transferase family protein</fullName>
    </submittedName>
</protein>
<dbReference type="AlphaFoldDB" id="A0A7Y0EKZ7"/>
<comment type="caution">
    <text evidence="2">The sequence shown here is derived from an EMBL/GenBank/DDBJ whole genome shotgun (WGS) entry which is preliminary data.</text>
</comment>
<keyword evidence="2" id="KW-0808">Transferase</keyword>
<organism evidence="2 3">
    <name type="scientific">Clostridium muellerianum</name>
    <dbReference type="NCBI Taxonomy" id="2716538"/>
    <lineage>
        <taxon>Bacteria</taxon>
        <taxon>Bacillati</taxon>
        <taxon>Bacillota</taxon>
        <taxon>Clostridia</taxon>
        <taxon>Eubacteriales</taxon>
        <taxon>Clostridiaceae</taxon>
        <taxon>Clostridium</taxon>
    </lineage>
</organism>
<dbReference type="RefSeq" id="WP_169299920.1">
    <property type="nucleotide sequence ID" value="NZ_JABBNI010000065.1"/>
</dbReference>
<evidence type="ECO:0000259" key="1">
    <source>
        <dbReference type="Pfam" id="PF04230"/>
    </source>
</evidence>
<feature type="domain" description="Polysaccharide pyruvyl transferase" evidence="1">
    <location>
        <begin position="14"/>
        <end position="289"/>
    </location>
</feature>
<gene>
    <name evidence="2" type="ORF">HBE96_22395</name>
</gene>
<dbReference type="InterPro" id="IPR007345">
    <property type="entry name" value="Polysacch_pyruvyl_Trfase"/>
</dbReference>
<name>A0A7Y0EKZ7_9CLOT</name>
<dbReference type="GO" id="GO:0016740">
    <property type="term" value="F:transferase activity"/>
    <property type="evidence" value="ECO:0007669"/>
    <property type="project" value="UniProtKB-KW"/>
</dbReference>